<dbReference type="AlphaFoldDB" id="A0A835BTR2"/>
<sequence>MQESSISIHNNIGLVIGLCSHSPISFKISIGKAAVLLLLVFATIFLDPVAVSGGCGLVCPKPKLPCTETQKNYIVRNVCNCFVLSSNPSRILPAYDDSCCRSVRTLQSGGVGTMQCIIDLLTASERRVYDVSAMLNLKTHCTQRPSVSSPVLPENEVKIVC</sequence>
<evidence type="ECO:0000313" key="2">
    <source>
        <dbReference type="Proteomes" id="UP000636709"/>
    </source>
</evidence>
<evidence type="ECO:0000313" key="1">
    <source>
        <dbReference type="EMBL" id="KAF8711334.1"/>
    </source>
</evidence>
<proteinExistence type="predicted"/>
<comment type="caution">
    <text evidence="1">The sequence shown here is derived from an EMBL/GenBank/DDBJ whole genome shotgun (WGS) entry which is preliminary data.</text>
</comment>
<accession>A0A835BTR2</accession>
<organism evidence="1 2">
    <name type="scientific">Digitaria exilis</name>
    <dbReference type="NCBI Taxonomy" id="1010633"/>
    <lineage>
        <taxon>Eukaryota</taxon>
        <taxon>Viridiplantae</taxon>
        <taxon>Streptophyta</taxon>
        <taxon>Embryophyta</taxon>
        <taxon>Tracheophyta</taxon>
        <taxon>Spermatophyta</taxon>
        <taxon>Magnoliopsida</taxon>
        <taxon>Liliopsida</taxon>
        <taxon>Poales</taxon>
        <taxon>Poaceae</taxon>
        <taxon>PACMAD clade</taxon>
        <taxon>Panicoideae</taxon>
        <taxon>Panicodae</taxon>
        <taxon>Paniceae</taxon>
        <taxon>Anthephorinae</taxon>
        <taxon>Digitaria</taxon>
    </lineage>
</organism>
<reference evidence="1" key="1">
    <citation type="submission" date="2020-07" db="EMBL/GenBank/DDBJ databases">
        <title>Genome sequence and genetic diversity analysis of an under-domesticated orphan crop, white fonio (Digitaria exilis).</title>
        <authorList>
            <person name="Bennetzen J.L."/>
            <person name="Chen S."/>
            <person name="Ma X."/>
            <person name="Wang X."/>
            <person name="Yssel A.E.J."/>
            <person name="Chaluvadi S.R."/>
            <person name="Johnson M."/>
            <person name="Gangashetty P."/>
            <person name="Hamidou F."/>
            <person name="Sanogo M.D."/>
            <person name="Zwaenepoel A."/>
            <person name="Wallace J."/>
            <person name="Van De Peer Y."/>
            <person name="Van Deynze A."/>
        </authorList>
    </citation>
    <scope>NUCLEOTIDE SEQUENCE</scope>
    <source>
        <tissue evidence="1">Leaves</tissue>
    </source>
</reference>
<evidence type="ECO:0008006" key="3">
    <source>
        <dbReference type="Google" id="ProtNLM"/>
    </source>
</evidence>
<keyword evidence="2" id="KW-1185">Reference proteome</keyword>
<gene>
    <name evidence="1" type="ORF">HU200_029362</name>
</gene>
<protein>
    <recommendedName>
        <fullName evidence="3">Bifunctional inhibitor/plant lipid transfer protein/seed storage helical domain-containing protein</fullName>
    </recommendedName>
</protein>
<dbReference type="Proteomes" id="UP000636709">
    <property type="component" value="Unassembled WGS sequence"/>
</dbReference>
<name>A0A835BTR2_9POAL</name>
<dbReference type="EMBL" id="JACEFO010001753">
    <property type="protein sequence ID" value="KAF8711334.1"/>
    <property type="molecule type" value="Genomic_DNA"/>
</dbReference>